<comment type="pathway">
    <text evidence="1">Lipid metabolism.</text>
</comment>
<evidence type="ECO:0000256" key="8">
    <source>
        <dbReference type="ARBA" id="ARBA00039866"/>
    </source>
</evidence>
<dbReference type="KEGG" id="marq:MARGE09_P1813"/>
<keyword evidence="5" id="KW-0012">Acyltransferase</keyword>
<dbReference type="EMBL" id="AP023086">
    <property type="protein sequence ID" value="BCD97612.1"/>
    <property type="molecule type" value="Genomic_DNA"/>
</dbReference>
<dbReference type="Proteomes" id="UP001320119">
    <property type="component" value="Chromosome"/>
</dbReference>
<evidence type="ECO:0000256" key="5">
    <source>
        <dbReference type="ARBA" id="ARBA00023315"/>
    </source>
</evidence>
<dbReference type="GO" id="GO:0006629">
    <property type="term" value="P:lipid metabolic process"/>
    <property type="evidence" value="ECO:0007669"/>
    <property type="project" value="UniProtKB-KW"/>
</dbReference>
<evidence type="ECO:0000256" key="3">
    <source>
        <dbReference type="ARBA" id="ARBA00022679"/>
    </source>
</evidence>
<dbReference type="InterPro" id="IPR002123">
    <property type="entry name" value="Plipid/glycerol_acylTrfase"/>
</dbReference>
<keyword evidence="13" id="KW-1185">Reference proteome</keyword>
<dbReference type="SUPFAM" id="SSF55729">
    <property type="entry name" value="Acyl-CoA N-acyltransferases (Nat)"/>
    <property type="match status" value="1"/>
</dbReference>
<dbReference type="CDD" id="cd07986">
    <property type="entry name" value="LPLAT_ACT14924-like"/>
    <property type="match status" value="1"/>
</dbReference>
<dbReference type="PANTHER" id="PTHR37323:SF1">
    <property type="entry name" value="L-ORNITHINE N(ALPHA)-ACYLTRANSFERASE"/>
    <property type="match status" value="1"/>
</dbReference>
<dbReference type="Pfam" id="PF13444">
    <property type="entry name" value="Acetyltransf_5"/>
    <property type="match status" value="1"/>
</dbReference>
<evidence type="ECO:0000259" key="11">
    <source>
        <dbReference type="SMART" id="SM00563"/>
    </source>
</evidence>
<feature type="domain" description="Phospholipid/glycerol acyltransferase" evidence="11">
    <location>
        <begin position="79"/>
        <end position="201"/>
    </location>
</feature>
<evidence type="ECO:0000256" key="2">
    <source>
        <dbReference type="ARBA" id="ARBA00022516"/>
    </source>
</evidence>
<evidence type="ECO:0000256" key="7">
    <source>
        <dbReference type="ARBA" id="ARBA00039058"/>
    </source>
</evidence>
<dbReference type="EC" id="2.3.2.30" evidence="7"/>
<evidence type="ECO:0000256" key="4">
    <source>
        <dbReference type="ARBA" id="ARBA00023098"/>
    </source>
</evidence>
<dbReference type="PANTHER" id="PTHR37323">
    <property type="entry name" value="GCN5-RELATED N-ACETYLTRANSFERASE"/>
    <property type="match status" value="1"/>
</dbReference>
<dbReference type="SMART" id="SM00563">
    <property type="entry name" value="PlsC"/>
    <property type="match status" value="1"/>
</dbReference>
<dbReference type="InterPro" id="IPR052351">
    <property type="entry name" value="Ornithine_N-alpha-AT"/>
</dbReference>
<keyword evidence="4" id="KW-0443">Lipid metabolism</keyword>
<reference evidence="12 13" key="1">
    <citation type="journal article" date="2022" name="IScience">
        <title>An ultrasensitive nanofiber-based assay for enzymatic hydrolysis and deep-sea microbial degradation of cellulose.</title>
        <authorList>
            <person name="Tsudome M."/>
            <person name="Tachioka M."/>
            <person name="Miyazaki M."/>
            <person name="Uchimura K."/>
            <person name="Tsuda M."/>
            <person name="Takaki Y."/>
            <person name="Deguchi S."/>
        </authorList>
    </citation>
    <scope>NUCLEOTIDE SEQUENCE [LARGE SCALE GENOMIC DNA]</scope>
    <source>
        <strain evidence="12 13">GE09</strain>
    </source>
</reference>
<evidence type="ECO:0000313" key="12">
    <source>
        <dbReference type="EMBL" id="BCD97612.1"/>
    </source>
</evidence>
<comment type="function">
    <text evidence="9">Catalyzes the first step in the biosynthesis of ornithine lipids, which are phosphorus-free membrane lipids. Catalyzes the 3-hydroxyacyl-acyl carrier protein-dependent acylation of ornithine to form lyso-ornithine lipid (LOL).</text>
</comment>
<name>A0AAN1WHB9_9GAMM</name>
<protein>
    <recommendedName>
        <fullName evidence="8">L-ornithine N(alpha)-acyltransferase</fullName>
        <ecNumber evidence="7">2.3.2.30</ecNumber>
    </recommendedName>
</protein>
<gene>
    <name evidence="12" type="ORF">MARGE09_P1813</name>
</gene>
<dbReference type="RefSeq" id="WP_236987076.1">
    <property type="nucleotide sequence ID" value="NZ_AP023086.1"/>
</dbReference>
<accession>A0AAN1WHB9</accession>
<organism evidence="12 13">
    <name type="scientific">Marinagarivorans cellulosilyticus</name>
    <dbReference type="NCBI Taxonomy" id="2721545"/>
    <lineage>
        <taxon>Bacteria</taxon>
        <taxon>Pseudomonadati</taxon>
        <taxon>Pseudomonadota</taxon>
        <taxon>Gammaproteobacteria</taxon>
        <taxon>Cellvibrionales</taxon>
        <taxon>Cellvibrionaceae</taxon>
        <taxon>Marinagarivorans</taxon>
    </lineage>
</organism>
<evidence type="ECO:0000256" key="9">
    <source>
        <dbReference type="ARBA" id="ARBA00045724"/>
    </source>
</evidence>
<evidence type="ECO:0000256" key="1">
    <source>
        <dbReference type="ARBA" id="ARBA00005189"/>
    </source>
</evidence>
<dbReference type="Pfam" id="PF19576">
    <property type="entry name" value="Acyltransf_2"/>
    <property type="match status" value="1"/>
</dbReference>
<keyword evidence="2" id="KW-0444">Lipid biosynthesis</keyword>
<evidence type="ECO:0000256" key="10">
    <source>
        <dbReference type="ARBA" id="ARBA00047785"/>
    </source>
</evidence>
<comment type="catalytic activity">
    <reaction evidence="10">
        <text>a (3R)-hydroxyacyl-[ACP] + L-ornithine = a lyso-ornithine lipid + holo-[ACP] + H(+)</text>
        <dbReference type="Rhea" id="RHEA:20633"/>
        <dbReference type="Rhea" id="RHEA-COMP:9685"/>
        <dbReference type="Rhea" id="RHEA-COMP:9945"/>
        <dbReference type="ChEBI" id="CHEBI:15378"/>
        <dbReference type="ChEBI" id="CHEBI:46911"/>
        <dbReference type="ChEBI" id="CHEBI:64479"/>
        <dbReference type="ChEBI" id="CHEBI:78827"/>
        <dbReference type="ChEBI" id="CHEBI:138482"/>
        <dbReference type="EC" id="2.3.2.30"/>
    </reaction>
    <physiologicalReaction direction="left-to-right" evidence="10">
        <dbReference type="Rhea" id="RHEA:20634"/>
    </physiologicalReaction>
</comment>
<proteinExistence type="inferred from homology"/>
<evidence type="ECO:0000313" key="13">
    <source>
        <dbReference type="Proteomes" id="UP001320119"/>
    </source>
</evidence>
<keyword evidence="3" id="KW-0808">Transferase</keyword>
<evidence type="ECO:0000256" key="6">
    <source>
        <dbReference type="ARBA" id="ARBA00038095"/>
    </source>
</evidence>
<dbReference type="InterPro" id="IPR016181">
    <property type="entry name" value="Acyl_CoA_acyltransferase"/>
</dbReference>
<sequence length="588" mass="65128">MTNPLTLARVPQPARWLVNSLSRLPVLCRWYEEWLSGDGGDAKAFLNYTLDKTGVNFDVVNETILSALPNTDGAKKAPLIIVANHPLGGLEGMLLSRLLLQYRKDLKVLTNEMLLSFKEFNDLFIGVDVLNPNKQAQNAKGMRQVAKHLSSGGALLVFPSGTVARMTRNNWAVTEAPWQDIVGRLALKYKATCLPIYVSGKNSTLFYLSGLVHPRLRTLLLPRAMISKKGEVVRAIVGKPLVLAAEDLTPEAATDYLRLQCELLAETDAPMANSQALTTIAVTNTEQRANVEQHLARSACDCIVRRGELAVYCLAYDALGPLRTVLANEREKTFRAAGEGTGRAFDQDRFDPLYHHIVAWDHSAQQLVGSYRAANVTDVIAKAGLNGLYSYSLFAYDQRFLASLGGSIEVGRSFVTQNYQNNSSALDLLWCGLGGFMLRNPQCHTFFGCVSISQAFAPVVRALLVDTLMTKHAADDNTRTLVKAHTPVALKEKFWSDELIESMASMTAINKLLGRANYQLRVPALIRHYLALNGRFIDFSVNTHFSHSMDGLIYVDLRKTPPRYLKRYLGVEGARFFQARWSCLAGVA</sequence>
<dbReference type="GO" id="GO:0043810">
    <property type="term" value="F:ornithine-acyl [acyl carrier protein] N-acyltransferase activity"/>
    <property type="evidence" value="ECO:0007669"/>
    <property type="project" value="UniProtKB-EC"/>
</dbReference>
<dbReference type="SUPFAM" id="SSF69593">
    <property type="entry name" value="Glycerol-3-phosphate (1)-acyltransferase"/>
    <property type="match status" value="1"/>
</dbReference>
<dbReference type="InterPro" id="IPR045746">
    <property type="entry name" value="ACT14924-like_Acyltransf_dom"/>
</dbReference>
<comment type="similarity">
    <text evidence="6">Belongs to the acetyltransferase family. OlsB subfamily.</text>
</comment>
<dbReference type="AlphaFoldDB" id="A0AAN1WHB9"/>